<sequence length="496" mass="55170">MTATHDQAMNYVYQQMLQRLLGFFSRAERTALQLLIQRLVVSAGGFERIGDYKVLAIQSGSRDSCYTLALLRAAQLSIAGRAPATFQLRVATLRLNGTASTALENIHRSCSALFLYDDPRVEVLMVDNREVLPFNHLAPISEAGRESNRLNLLMVGHRRAWDGPLDLWDDGYLATGEFYGQIARWDKGVDALISSDTPRRQKQFLEGLNRAAAKAGLKTPDPHETGYECLFARLDELGSDCYREFYPESAQAAWRPSDRFETCRRTTFIDIHDMLVSNLEDRWPLLTDFLGFQPDELSAQLSDNDYVSLSISAHPRGLQACFVHGRTYERGVGEYLQRALVMMRRKQVPERFCEQAMETFGNPMTMTDQRALAAAEAQKNLGLSEAQLVCLLFAPFADNGAALEHFLRQCHPGMLVALPDLHRAMQGGPAPEQVLQWMVDVSGLPVSLIGTLYRMGPLVRDEGGALVMESGDVGVQAETTEPDSGATVAGEWSTGR</sequence>
<gene>
    <name evidence="2" type="ORF">BK662_18915</name>
    <name evidence="3" type="ORF">BK662_23780</name>
</gene>
<dbReference type="RefSeq" id="WP_185047168.1">
    <property type="nucleotide sequence ID" value="NZ_MOBM01000038.1"/>
</dbReference>
<dbReference type="EMBL" id="MOBM01000038">
    <property type="protein sequence ID" value="RON14277.1"/>
    <property type="molecule type" value="Genomic_DNA"/>
</dbReference>
<name>A0A423HM53_9PSED</name>
<feature type="region of interest" description="Disordered" evidence="1">
    <location>
        <begin position="476"/>
        <end position="496"/>
    </location>
</feature>
<accession>A0A423HM53</accession>
<evidence type="ECO:0000313" key="4">
    <source>
        <dbReference type="Proteomes" id="UP000284002"/>
    </source>
</evidence>
<evidence type="ECO:0000313" key="2">
    <source>
        <dbReference type="EMBL" id="RON14277.1"/>
    </source>
</evidence>
<protein>
    <submittedName>
        <fullName evidence="2">Uncharacterized protein</fullName>
    </submittedName>
</protein>
<proteinExistence type="predicted"/>
<dbReference type="Proteomes" id="UP000284002">
    <property type="component" value="Unassembled WGS sequence"/>
</dbReference>
<evidence type="ECO:0000313" key="3">
    <source>
        <dbReference type="EMBL" id="RON14323.1"/>
    </source>
</evidence>
<dbReference type="AlphaFoldDB" id="A0A423HM53"/>
<evidence type="ECO:0000256" key="1">
    <source>
        <dbReference type="SAM" id="MobiDB-lite"/>
    </source>
</evidence>
<reference evidence="2 4" key="1">
    <citation type="submission" date="2016-10" db="EMBL/GenBank/DDBJ databases">
        <title>Comparative genome analysis of multiple Pseudomonas spp. focuses on biocontrol and plant growth promoting traits.</title>
        <authorList>
            <person name="Tao X.-Y."/>
            <person name="Taylor C.G."/>
        </authorList>
    </citation>
    <scope>NUCLEOTIDE SEQUENCE [LARGE SCALE GENOMIC DNA]</scope>
    <source>
        <strain evidence="2 4">36C6</strain>
    </source>
</reference>
<organism evidence="2 4">
    <name type="scientific">Pseudomonas frederiksbergensis</name>
    <dbReference type="NCBI Taxonomy" id="104087"/>
    <lineage>
        <taxon>Bacteria</taxon>
        <taxon>Pseudomonadati</taxon>
        <taxon>Pseudomonadota</taxon>
        <taxon>Gammaproteobacteria</taxon>
        <taxon>Pseudomonadales</taxon>
        <taxon>Pseudomonadaceae</taxon>
        <taxon>Pseudomonas</taxon>
    </lineage>
</organism>
<comment type="caution">
    <text evidence="2">The sequence shown here is derived from an EMBL/GenBank/DDBJ whole genome shotgun (WGS) entry which is preliminary data.</text>
</comment>
<dbReference type="EMBL" id="MOBM01000038">
    <property type="protein sequence ID" value="RON14323.1"/>
    <property type="molecule type" value="Genomic_DNA"/>
</dbReference>